<evidence type="ECO:0000313" key="2">
    <source>
        <dbReference type="Proteomes" id="UP000308600"/>
    </source>
</evidence>
<reference evidence="1 2" key="1">
    <citation type="journal article" date="2019" name="Nat. Ecol. Evol.">
        <title>Megaphylogeny resolves global patterns of mushroom evolution.</title>
        <authorList>
            <person name="Varga T."/>
            <person name="Krizsan K."/>
            <person name="Foldi C."/>
            <person name="Dima B."/>
            <person name="Sanchez-Garcia M."/>
            <person name="Sanchez-Ramirez S."/>
            <person name="Szollosi G.J."/>
            <person name="Szarkandi J.G."/>
            <person name="Papp V."/>
            <person name="Albert L."/>
            <person name="Andreopoulos W."/>
            <person name="Angelini C."/>
            <person name="Antonin V."/>
            <person name="Barry K.W."/>
            <person name="Bougher N.L."/>
            <person name="Buchanan P."/>
            <person name="Buyck B."/>
            <person name="Bense V."/>
            <person name="Catcheside P."/>
            <person name="Chovatia M."/>
            <person name="Cooper J."/>
            <person name="Damon W."/>
            <person name="Desjardin D."/>
            <person name="Finy P."/>
            <person name="Geml J."/>
            <person name="Haridas S."/>
            <person name="Hughes K."/>
            <person name="Justo A."/>
            <person name="Karasinski D."/>
            <person name="Kautmanova I."/>
            <person name="Kiss B."/>
            <person name="Kocsube S."/>
            <person name="Kotiranta H."/>
            <person name="LaButti K.M."/>
            <person name="Lechner B.E."/>
            <person name="Liimatainen K."/>
            <person name="Lipzen A."/>
            <person name="Lukacs Z."/>
            <person name="Mihaltcheva S."/>
            <person name="Morgado L.N."/>
            <person name="Niskanen T."/>
            <person name="Noordeloos M.E."/>
            <person name="Ohm R.A."/>
            <person name="Ortiz-Santana B."/>
            <person name="Ovrebo C."/>
            <person name="Racz N."/>
            <person name="Riley R."/>
            <person name="Savchenko A."/>
            <person name="Shiryaev A."/>
            <person name="Soop K."/>
            <person name="Spirin V."/>
            <person name="Szebenyi C."/>
            <person name="Tomsovsky M."/>
            <person name="Tulloss R.E."/>
            <person name="Uehling J."/>
            <person name="Grigoriev I.V."/>
            <person name="Vagvolgyi C."/>
            <person name="Papp T."/>
            <person name="Martin F.M."/>
            <person name="Miettinen O."/>
            <person name="Hibbett D.S."/>
            <person name="Nagy L.G."/>
        </authorList>
    </citation>
    <scope>NUCLEOTIDE SEQUENCE [LARGE SCALE GENOMIC DNA]</scope>
    <source>
        <strain evidence="1 2">NL-1719</strain>
    </source>
</reference>
<protein>
    <submittedName>
        <fullName evidence="1">Uncharacterized protein</fullName>
    </submittedName>
</protein>
<proteinExistence type="predicted"/>
<keyword evidence="2" id="KW-1185">Reference proteome</keyword>
<organism evidence="1 2">
    <name type="scientific">Pluteus cervinus</name>
    <dbReference type="NCBI Taxonomy" id="181527"/>
    <lineage>
        <taxon>Eukaryota</taxon>
        <taxon>Fungi</taxon>
        <taxon>Dikarya</taxon>
        <taxon>Basidiomycota</taxon>
        <taxon>Agaricomycotina</taxon>
        <taxon>Agaricomycetes</taxon>
        <taxon>Agaricomycetidae</taxon>
        <taxon>Agaricales</taxon>
        <taxon>Pluteineae</taxon>
        <taxon>Pluteaceae</taxon>
        <taxon>Pluteus</taxon>
    </lineage>
</organism>
<dbReference type="Proteomes" id="UP000308600">
    <property type="component" value="Unassembled WGS sequence"/>
</dbReference>
<accession>A0ACD3AAH6</accession>
<sequence>MGPGLLRKELSLISRKRAHKHVLQKLSERIARVRDFLSLFKPGIFYDIVPISDVYGPTAWDANIQALVVRKETLSGAESIHNHRPTHNLTALRTFVIDMVSPTSRLEHGDLELLKATRDKREEEDTEEDASGAVTCGVVPSS</sequence>
<name>A0ACD3AAH6_9AGAR</name>
<dbReference type="EMBL" id="ML208575">
    <property type="protein sequence ID" value="TFK62531.1"/>
    <property type="molecule type" value="Genomic_DNA"/>
</dbReference>
<gene>
    <name evidence="1" type="ORF">BDN72DRAFT_385093</name>
</gene>
<evidence type="ECO:0000313" key="1">
    <source>
        <dbReference type="EMBL" id="TFK62531.1"/>
    </source>
</evidence>